<sequence>MSSTEAVENLLLKTFPKEIPVSSYLLYMFLATPLLLLDVYLYLAVFHLNVVSASVSFIIGTVIGLLLMVVSYHKTAYAKWSKLDRTTEPPTKSSFKAKTSAYQSAVENHLRLLERTAISYSVMVNNAIFQAFLMVIGFYLLKDKVPDELNFVVTVTLSAVFVRLNSETAFKGVHS</sequence>
<dbReference type="Gramene" id="EME31832">
    <property type="protein sequence ID" value="EME31832"/>
    <property type="gene ID" value="Gasu_09060"/>
</dbReference>
<dbReference type="GO" id="GO:0016020">
    <property type="term" value="C:membrane"/>
    <property type="evidence" value="ECO:0007669"/>
    <property type="project" value="InterPro"/>
</dbReference>
<keyword evidence="1" id="KW-0812">Transmembrane</keyword>
<dbReference type="OMA" id="LAYHNCA"/>
<protein>
    <submittedName>
        <fullName evidence="2">Uncharacterized protein</fullName>
    </submittedName>
</protein>
<dbReference type="Proteomes" id="UP000030680">
    <property type="component" value="Unassembled WGS sequence"/>
</dbReference>
<dbReference type="RefSeq" id="XP_005708352.1">
    <property type="nucleotide sequence ID" value="XM_005708295.1"/>
</dbReference>
<dbReference type="AlphaFoldDB" id="M2XNU4"/>
<feature type="transmembrane region" description="Helical" evidence="1">
    <location>
        <begin position="24"/>
        <end position="43"/>
    </location>
</feature>
<keyword evidence="1" id="KW-0472">Membrane</keyword>
<dbReference type="EMBL" id="KB454489">
    <property type="protein sequence ID" value="EME31832.1"/>
    <property type="molecule type" value="Genomic_DNA"/>
</dbReference>
<evidence type="ECO:0000256" key="1">
    <source>
        <dbReference type="SAM" id="Phobius"/>
    </source>
</evidence>
<evidence type="ECO:0000313" key="3">
    <source>
        <dbReference type="Proteomes" id="UP000030680"/>
    </source>
</evidence>
<accession>M2XNU4</accession>
<dbReference type="Pfam" id="PF07074">
    <property type="entry name" value="TRAP-gamma"/>
    <property type="match status" value="1"/>
</dbReference>
<name>M2XNU4_GALSU</name>
<organism evidence="2 3">
    <name type="scientific">Galdieria sulphuraria</name>
    <name type="common">Red alga</name>
    <dbReference type="NCBI Taxonomy" id="130081"/>
    <lineage>
        <taxon>Eukaryota</taxon>
        <taxon>Rhodophyta</taxon>
        <taxon>Bangiophyceae</taxon>
        <taxon>Galdieriales</taxon>
        <taxon>Galdieriaceae</taxon>
        <taxon>Galdieria</taxon>
    </lineage>
</organism>
<gene>
    <name evidence="2" type="ORF">Gasu_09060</name>
</gene>
<dbReference type="KEGG" id="gsl:Gasu_09060"/>
<keyword evidence="3" id="KW-1185">Reference proteome</keyword>
<dbReference type="GeneID" id="17090450"/>
<proteinExistence type="predicted"/>
<dbReference type="OrthoDB" id="10316902at2759"/>
<feature type="transmembrane region" description="Helical" evidence="1">
    <location>
        <begin position="50"/>
        <end position="72"/>
    </location>
</feature>
<feature type="transmembrane region" description="Helical" evidence="1">
    <location>
        <begin position="117"/>
        <end position="141"/>
    </location>
</feature>
<evidence type="ECO:0000313" key="2">
    <source>
        <dbReference type="EMBL" id="EME31832.1"/>
    </source>
</evidence>
<keyword evidence="1" id="KW-1133">Transmembrane helix</keyword>
<dbReference type="GO" id="GO:0006614">
    <property type="term" value="P:SRP-dependent cotranslational protein targeting to membrane"/>
    <property type="evidence" value="ECO:0007669"/>
    <property type="project" value="InterPro"/>
</dbReference>
<reference evidence="3" key="1">
    <citation type="journal article" date="2013" name="Science">
        <title>Gene transfer from bacteria and archaea facilitated evolution of an extremophilic eukaryote.</title>
        <authorList>
            <person name="Schonknecht G."/>
            <person name="Chen W.H."/>
            <person name="Ternes C.M."/>
            <person name="Barbier G.G."/>
            <person name="Shrestha R.P."/>
            <person name="Stanke M."/>
            <person name="Brautigam A."/>
            <person name="Baker B.J."/>
            <person name="Banfield J.F."/>
            <person name="Garavito R.M."/>
            <person name="Carr K."/>
            <person name="Wilkerson C."/>
            <person name="Rensing S.A."/>
            <person name="Gagneul D."/>
            <person name="Dickenson N.E."/>
            <person name="Oesterhelt C."/>
            <person name="Lercher M.J."/>
            <person name="Weber A.P."/>
        </authorList>
    </citation>
    <scope>NUCLEOTIDE SEQUENCE [LARGE SCALE GENOMIC DNA]</scope>
    <source>
        <strain evidence="3">074W</strain>
    </source>
</reference>
<dbReference type="InterPro" id="IPR009779">
    <property type="entry name" value="SSR3"/>
</dbReference>